<dbReference type="Proteomes" id="UP000241964">
    <property type="component" value="Unassembled WGS sequence"/>
</dbReference>
<comment type="caution">
    <text evidence="4">The sequence shown here is derived from an EMBL/GenBank/DDBJ whole genome shotgun (WGS) entry which is preliminary data.</text>
</comment>
<evidence type="ECO:0000313" key="4">
    <source>
        <dbReference type="EMBL" id="PSL23550.1"/>
    </source>
</evidence>
<keyword evidence="4" id="KW-0687">Ribonucleoprotein</keyword>
<dbReference type="InterPro" id="IPR050832">
    <property type="entry name" value="Bact_Acetyltransf"/>
</dbReference>
<evidence type="ECO:0000313" key="5">
    <source>
        <dbReference type="Proteomes" id="UP000241964"/>
    </source>
</evidence>
<evidence type="ECO:0000256" key="2">
    <source>
        <dbReference type="ARBA" id="ARBA00023315"/>
    </source>
</evidence>
<keyword evidence="5" id="KW-1185">Reference proteome</keyword>
<proteinExistence type="predicted"/>
<gene>
    <name evidence="4" type="ORF">CLV60_116106</name>
</gene>
<keyword evidence="1" id="KW-0808">Transferase</keyword>
<dbReference type="GO" id="GO:0016747">
    <property type="term" value="F:acyltransferase activity, transferring groups other than amino-acyl groups"/>
    <property type="evidence" value="ECO:0007669"/>
    <property type="project" value="InterPro"/>
</dbReference>
<protein>
    <submittedName>
        <fullName evidence="4">Ribosomal protein S18 acetylase RimI-like enzyme</fullName>
    </submittedName>
</protein>
<dbReference type="OrthoDB" id="9803233at2"/>
<feature type="domain" description="N-acetyltransferase" evidence="3">
    <location>
        <begin position="2"/>
        <end position="150"/>
    </location>
</feature>
<dbReference type="Gene3D" id="3.40.630.30">
    <property type="match status" value="1"/>
</dbReference>
<dbReference type="AlphaFoldDB" id="A0A2P8FP90"/>
<evidence type="ECO:0000256" key="1">
    <source>
        <dbReference type="ARBA" id="ARBA00022679"/>
    </source>
</evidence>
<sequence length="151" mass="16888">MIILRRTDSDAPDFKALVKLLDADLAERDGADHGFYAQFNKIDKIRHAVVCYENDEPVGCGAIKAFSEEAMEVKRMYVSPDGRKKGIATRVLTELETWANELGYAQCVLETGKRQPEAIALYEKNGYQRTENYGQYVGVENSVCFAKVLAG</sequence>
<evidence type="ECO:0000259" key="3">
    <source>
        <dbReference type="PROSITE" id="PS51186"/>
    </source>
</evidence>
<dbReference type="Pfam" id="PF00583">
    <property type="entry name" value="Acetyltransf_1"/>
    <property type="match status" value="1"/>
</dbReference>
<dbReference type="RefSeq" id="WP_106598671.1">
    <property type="nucleotide sequence ID" value="NZ_PYAS01000016.1"/>
</dbReference>
<keyword evidence="2" id="KW-0012">Acyltransferase</keyword>
<dbReference type="InterPro" id="IPR000182">
    <property type="entry name" value="GNAT_dom"/>
</dbReference>
<dbReference type="PROSITE" id="PS51186">
    <property type="entry name" value="GNAT"/>
    <property type="match status" value="1"/>
</dbReference>
<dbReference type="EMBL" id="PYAS01000016">
    <property type="protein sequence ID" value="PSL23550.1"/>
    <property type="molecule type" value="Genomic_DNA"/>
</dbReference>
<dbReference type="InterPro" id="IPR016181">
    <property type="entry name" value="Acyl_CoA_acyltransferase"/>
</dbReference>
<dbReference type="GO" id="GO:0005840">
    <property type="term" value="C:ribosome"/>
    <property type="evidence" value="ECO:0007669"/>
    <property type="project" value="UniProtKB-KW"/>
</dbReference>
<name>A0A2P8FP90_9BACT</name>
<organism evidence="4 5">
    <name type="scientific">Dyadobacter jiangsuensis</name>
    <dbReference type="NCBI Taxonomy" id="1591085"/>
    <lineage>
        <taxon>Bacteria</taxon>
        <taxon>Pseudomonadati</taxon>
        <taxon>Bacteroidota</taxon>
        <taxon>Cytophagia</taxon>
        <taxon>Cytophagales</taxon>
        <taxon>Spirosomataceae</taxon>
        <taxon>Dyadobacter</taxon>
    </lineage>
</organism>
<keyword evidence="4" id="KW-0689">Ribosomal protein</keyword>
<dbReference type="PANTHER" id="PTHR43877:SF2">
    <property type="entry name" value="AMINOALKYLPHOSPHONATE N-ACETYLTRANSFERASE-RELATED"/>
    <property type="match status" value="1"/>
</dbReference>
<dbReference type="CDD" id="cd04301">
    <property type="entry name" value="NAT_SF"/>
    <property type="match status" value="1"/>
</dbReference>
<reference evidence="4 5" key="1">
    <citation type="submission" date="2018-03" db="EMBL/GenBank/DDBJ databases">
        <title>Genomic Encyclopedia of Archaeal and Bacterial Type Strains, Phase II (KMG-II): from individual species to whole genera.</title>
        <authorList>
            <person name="Goeker M."/>
        </authorList>
    </citation>
    <scope>NUCLEOTIDE SEQUENCE [LARGE SCALE GENOMIC DNA]</scope>
    <source>
        <strain evidence="4 5">DSM 29057</strain>
    </source>
</reference>
<dbReference type="SUPFAM" id="SSF55729">
    <property type="entry name" value="Acyl-CoA N-acyltransferases (Nat)"/>
    <property type="match status" value="1"/>
</dbReference>
<dbReference type="PANTHER" id="PTHR43877">
    <property type="entry name" value="AMINOALKYLPHOSPHONATE N-ACETYLTRANSFERASE-RELATED-RELATED"/>
    <property type="match status" value="1"/>
</dbReference>
<accession>A0A2P8FP90</accession>